<keyword evidence="3" id="KW-0964">Secreted</keyword>
<dbReference type="EMBL" id="CASHTH010001645">
    <property type="protein sequence ID" value="CAI8017609.1"/>
    <property type="molecule type" value="Genomic_DNA"/>
</dbReference>
<name>A0AA35RTU9_GEOBA</name>
<dbReference type="InterPro" id="IPR015615">
    <property type="entry name" value="TGF-beta-rel"/>
</dbReference>
<dbReference type="Gene3D" id="2.60.120.970">
    <property type="match status" value="1"/>
</dbReference>
<dbReference type="AlphaFoldDB" id="A0AA35RTU9"/>
<feature type="signal peptide" evidence="8">
    <location>
        <begin position="1"/>
        <end position="28"/>
    </location>
</feature>
<comment type="similarity">
    <text evidence="2 6">Belongs to the TGF-beta family.</text>
</comment>
<comment type="subcellular location">
    <subcellularLocation>
        <location evidence="1">Secreted</location>
    </subcellularLocation>
</comment>
<dbReference type="PANTHER" id="PTHR11848:SF302">
    <property type="entry name" value="TGF-BETA FAMILY PROFILE DOMAIN-CONTAINING PROTEIN"/>
    <property type="match status" value="1"/>
</dbReference>
<dbReference type="GO" id="GO:0005125">
    <property type="term" value="F:cytokine activity"/>
    <property type="evidence" value="ECO:0007669"/>
    <property type="project" value="TreeGrafter"/>
</dbReference>
<dbReference type="PANTHER" id="PTHR11848">
    <property type="entry name" value="TGF-BETA FAMILY"/>
    <property type="match status" value="1"/>
</dbReference>
<evidence type="ECO:0000256" key="6">
    <source>
        <dbReference type="RuleBase" id="RU000354"/>
    </source>
</evidence>
<feature type="compositionally biased region" description="Low complexity" evidence="7">
    <location>
        <begin position="33"/>
        <end position="45"/>
    </location>
</feature>
<keyword evidence="5" id="KW-1015">Disulfide bond</keyword>
<keyword evidence="11" id="KW-1185">Reference proteome</keyword>
<dbReference type="Pfam" id="PF00019">
    <property type="entry name" value="TGF_beta"/>
    <property type="match status" value="1"/>
</dbReference>
<dbReference type="CDD" id="cd13756">
    <property type="entry name" value="TGF_beta_BMPs_GDFs"/>
    <property type="match status" value="1"/>
</dbReference>
<comment type="caution">
    <text evidence="10">The sequence shown here is derived from an EMBL/GenBank/DDBJ whole genome shotgun (WGS) entry which is preliminary data.</text>
</comment>
<gene>
    <name evidence="10" type="ORF">GBAR_LOCUS10670</name>
</gene>
<dbReference type="InterPro" id="IPR001839">
    <property type="entry name" value="TGF-b_C"/>
</dbReference>
<evidence type="ECO:0000259" key="9">
    <source>
        <dbReference type="PROSITE" id="PS51362"/>
    </source>
</evidence>
<evidence type="ECO:0000256" key="3">
    <source>
        <dbReference type="ARBA" id="ARBA00022525"/>
    </source>
</evidence>
<dbReference type="Proteomes" id="UP001174909">
    <property type="component" value="Unassembled WGS sequence"/>
</dbReference>
<evidence type="ECO:0000313" key="11">
    <source>
        <dbReference type="Proteomes" id="UP001174909"/>
    </source>
</evidence>
<evidence type="ECO:0000256" key="1">
    <source>
        <dbReference type="ARBA" id="ARBA00004613"/>
    </source>
</evidence>
<keyword evidence="4 6" id="KW-0339">Growth factor</keyword>
<dbReference type="GO" id="GO:0008083">
    <property type="term" value="F:growth factor activity"/>
    <property type="evidence" value="ECO:0007669"/>
    <property type="project" value="UniProtKB-KW"/>
</dbReference>
<sequence length="445" mass="50124">MDFTVLQRLNATLLLVCVISVLIYLADSAPAPTEPNAAANTQTNQVSSQSVRRKPLSKPWEEAREIWNGLRVAKKQNSAARERRDAPDPTQVSPQAAYSDLNNLSIPIPTYMKELYWNLSRHESEDADTTTIRSMPGMETGNGCGFNFSVGDISEFEVFTRAELRIYMKTPAGSVIEPVFLQIYHGGHKGLHKRVNPSHEGWIVFDVLSHLQRWRASNHPHKHIHFYITTYNSINELSKEENGKDCHDGSSIQFEVTNKTNGDIDQQPMLMIYSYDLDVVKFNLSAIVAATEAKGSTGVRRRQADGYSEARPTLPPSRGCGKHTLQIELATFNEIWRLAHPSQSAIYPMTFDINVCGGNCDRDLPSLYTAQHSIILYYLHTRSHTPPYSNTMWGQCCAPVKYHSIETLFSLPNQEFKIVTLRDISVEKCSCMSILRTQPPTSSSR</sequence>
<organism evidence="10 11">
    <name type="scientific">Geodia barretti</name>
    <name type="common">Barrett's horny sponge</name>
    <dbReference type="NCBI Taxonomy" id="519541"/>
    <lineage>
        <taxon>Eukaryota</taxon>
        <taxon>Metazoa</taxon>
        <taxon>Porifera</taxon>
        <taxon>Demospongiae</taxon>
        <taxon>Heteroscleromorpha</taxon>
        <taxon>Tetractinellida</taxon>
        <taxon>Astrophorina</taxon>
        <taxon>Geodiidae</taxon>
        <taxon>Geodia</taxon>
    </lineage>
</organism>
<dbReference type="SUPFAM" id="SSF57501">
    <property type="entry name" value="Cystine-knot cytokines"/>
    <property type="match status" value="1"/>
</dbReference>
<evidence type="ECO:0000256" key="7">
    <source>
        <dbReference type="SAM" id="MobiDB-lite"/>
    </source>
</evidence>
<dbReference type="Pfam" id="PF00688">
    <property type="entry name" value="TGFb_propeptide"/>
    <property type="match status" value="1"/>
</dbReference>
<evidence type="ECO:0000256" key="4">
    <source>
        <dbReference type="ARBA" id="ARBA00023030"/>
    </source>
</evidence>
<dbReference type="SMART" id="SM00204">
    <property type="entry name" value="TGFB"/>
    <property type="match status" value="1"/>
</dbReference>
<feature type="region of interest" description="Disordered" evidence="7">
    <location>
        <begin position="33"/>
        <end position="57"/>
    </location>
</feature>
<evidence type="ECO:0000256" key="2">
    <source>
        <dbReference type="ARBA" id="ARBA00006656"/>
    </source>
</evidence>
<evidence type="ECO:0000313" key="10">
    <source>
        <dbReference type="EMBL" id="CAI8017609.1"/>
    </source>
</evidence>
<keyword evidence="8" id="KW-0732">Signal</keyword>
<feature type="domain" description="TGF-beta family profile" evidence="9">
    <location>
        <begin position="299"/>
        <end position="432"/>
    </location>
</feature>
<dbReference type="PROSITE" id="PS51362">
    <property type="entry name" value="TGF_BETA_2"/>
    <property type="match status" value="1"/>
</dbReference>
<proteinExistence type="inferred from homology"/>
<evidence type="ECO:0000256" key="8">
    <source>
        <dbReference type="SAM" id="SignalP"/>
    </source>
</evidence>
<dbReference type="InterPro" id="IPR001111">
    <property type="entry name" value="TGF-b_propeptide"/>
</dbReference>
<dbReference type="Gene3D" id="2.10.90.10">
    <property type="entry name" value="Cystine-knot cytokines"/>
    <property type="match status" value="1"/>
</dbReference>
<accession>A0AA35RTU9</accession>
<reference evidence="10" key="1">
    <citation type="submission" date="2023-03" db="EMBL/GenBank/DDBJ databases">
        <authorList>
            <person name="Steffen K."/>
            <person name="Cardenas P."/>
        </authorList>
    </citation>
    <scope>NUCLEOTIDE SEQUENCE</scope>
</reference>
<feature type="chain" id="PRO_5041366673" evidence="8">
    <location>
        <begin position="29"/>
        <end position="445"/>
    </location>
</feature>
<dbReference type="GO" id="GO:0005615">
    <property type="term" value="C:extracellular space"/>
    <property type="evidence" value="ECO:0007669"/>
    <property type="project" value="TreeGrafter"/>
</dbReference>
<evidence type="ECO:0000256" key="5">
    <source>
        <dbReference type="ARBA" id="ARBA00023157"/>
    </source>
</evidence>
<protein>
    <submittedName>
        <fullName evidence="10">Bone morphogenetic protein 4</fullName>
    </submittedName>
</protein>
<feature type="region of interest" description="Disordered" evidence="7">
    <location>
        <begin position="73"/>
        <end position="95"/>
    </location>
</feature>
<dbReference type="InterPro" id="IPR029034">
    <property type="entry name" value="Cystine-knot_cytokine"/>
</dbReference>